<evidence type="ECO:0000313" key="4">
    <source>
        <dbReference type="EMBL" id="SCW02925.1"/>
    </source>
</evidence>
<feature type="chain" id="PRO_5009237371" evidence="3">
    <location>
        <begin position="19"/>
        <end position="585"/>
    </location>
</feature>
<feature type="coiled-coil region" evidence="1">
    <location>
        <begin position="385"/>
        <end position="416"/>
    </location>
</feature>
<evidence type="ECO:0000256" key="3">
    <source>
        <dbReference type="SAM" id="SignalP"/>
    </source>
</evidence>
<dbReference type="OMA" id="DEFQAWS"/>
<reference evidence="5" key="1">
    <citation type="submission" date="2016-03" db="EMBL/GenBank/DDBJ databases">
        <authorList>
            <person name="Devillers H."/>
        </authorList>
    </citation>
    <scope>NUCLEOTIDE SEQUENCE [LARGE SCALE GENOMIC DNA]</scope>
</reference>
<proteinExistence type="predicted"/>
<keyword evidence="3" id="KW-0732">Signal</keyword>
<dbReference type="OrthoDB" id="3260408at2759"/>
<feature type="compositionally biased region" description="Basic and acidic residues" evidence="2">
    <location>
        <begin position="522"/>
        <end position="550"/>
    </location>
</feature>
<keyword evidence="5" id="KW-1185">Reference proteome</keyword>
<feature type="region of interest" description="Disordered" evidence="2">
    <location>
        <begin position="522"/>
        <end position="585"/>
    </location>
</feature>
<organism evidence="4 5">
    <name type="scientific">Lachancea fermentati</name>
    <name type="common">Zygosaccharomyces fermentati</name>
    <dbReference type="NCBI Taxonomy" id="4955"/>
    <lineage>
        <taxon>Eukaryota</taxon>
        <taxon>Fungi</taxon>
        <taxon>Dikarya</taxon>
        <taxon>Ascomycota</taxon>
        <taxon>Saccharomycotina</taxon>
        <taxon>Saccharomycetes</taxon>
        <taxon>Saccharomycetales</taxon>
        <taxon>Saccharomycetaceae</taxon>
        <taxon>Lachancea</taxon>
    </lineage>
</organism>
<name>A0A1G4MGD0_LACFM</name>
<evidence type="ECO:0000256" key="1">
    <source>
        <dbReference type="SAM" id="Coils"/>
    </source>
</evidence>
<sequence length="585" mass="69145">MKFLTRFVILLIFSLVGFRQYQHYCEDNSAAFCQFSSPSDYVWYQQHVTPWWNERASPYVEQYIKPCVLKAQNYRDQGMEWIVPKAQQAFYTSKDVFDTKVYPTLYQCYKTSSFKCQLYYNVHVVPRFRHLQNQVAKWIHGHPALHQYLQALQLFSKSVMECTMASWRYLTRTLSELKAFIKSVKFEDITDGDTKDHEIFSEDTNPTIEGETNTPETSDETDTEDYDEDYYEEETIFITSTVLETVTLSDDRFQMTPASASAPEDTQEASLDIPITELVQDEFQAWSNTIESKANNTIEQFDQEIQSFVKAKLEEVHPRMIKTLQDISNSTQEYYQKINLAILDVECTPAVDPTTGEHIYFNRAGTQLREYITRPLMREYFSATRDHLDQRIEHVKNELERIVAEVNSAVEDTRQEHLEVYEEWGDVMVSEWSKRMAYVDVVAAMDDENMDEQQHENWKSFLRLKKQVIHTRDSLMEHPAKLEDLEKFLREIQFTLKALQRESGEYLYILRSKANLAFQAREKLEREREEEERLDRERQKQEKEESERLSVEMLLSSINTKDPQPEELVDDEIPMHTTENTEIQS</sequence>
<keyword evidence="1" id="KW-0175">Coiled coil</keyword>
<feature type="region of interest" description="Disordered" evidence="2">
    <location>
        <begin position="195"/>
        <end position="223"/>
    </location>
</feature>
<evidence type="ECO:0000256" key="2">
    <source>
        <dbReference type="SAM" id="MobiDB-lite"/>
    </source>
</evidence>
<protein>
    <submittedName>
        <fullName evidence="4">LAFE_0F17304g1_1</fullName>
    </submittedName>
</protein>
<accession>A0A1G4MGD0</accession>
<dbReference type="AlphaFoldDB" id="A0A1G4MGD0"/>
<dbReference type="Proteomes" id="UP000190831">
    <property type="component" value="Chromosome F"/>
</dbReference>
<gene>
    <name evidence="4" type="ORF">LAFE_0F17304G</name>
</gene>
<feature type="signal peptide" evidence="3">
    <location>
        <begin position="1"/>
        <end position="18"/>
    </location>
</feature>
<dbReference type="STRING" id="4955.A0A1G4MGD0"/>
<dbReference type="EMBL" id="LT598490">
    <property type="protein sequence ID" value="SCW02925.1"/>
    <property type="molecule type" value="Genomic_DNA"/>
</dbReference>
<evidence type="ECO:0000313" key="5">
    <source>
        <dbReference type="Proteomes" id="UP000190831"/>
    </source>
</evidence>